<keyword evidence="2" id="KW-0116">cAMP-binding</keyword>
<feature type="domain" description="HTH crp-type" evidence="13">
    <location>
        <begin position="145"/>
        <end position="218"/>
    </location>
</feature>
<dbReference type="RefSeq" id="WP_094181056.1">
    <property type="nucleotide sequence ID" value="NZ_BJLP01000073.1"/>
</dbReference>
<dbReference type="PROSITE" id="PS50042">
    <property type="entry name" value="CNMP_BINDING_3"/>
    <property type="match status" value="1"/>
</dbReference>
<dbReference type="InterPro" id="IPR018490">
    <property type="entry name" value="cNMP-bd_dom_sf"/>
</dbReference>
<evidence type="ECO:0000256" key="8">
    <source>
        <dbReference type="ARBA" id="ARBA00023163"/>
    </source>
</evidence>
<keyword evidence="5" id="KW-0238">DNA-binding</keyword>
<dbReference type="InterPro" id="IPR000595">
    <property type="entry name" value="cNMP-bd_dom"/>
</dbReference>
<evidence type="ECO:0000256" key="6">
    <source>
        <dbReference type="ARBA" id="ARBA00023149"/>
    </source>
</evidence>
<dbReference type="FunFam" id="1.10.10.10:FF:000019">
    <property type="entry name" value="Crp/Fnr family transcriptional regulator"/>
    <property type="match status" value="1"/>
</dbReference>
<dbReference type="Pfam" id="PF13545">
    <property type="entry name" value="HTH_Crp_2"/>
    <property type="match status" value="1"/>
</dbReference>
<dbReference type="AlphaFoldDB" id="A0A4Y3KDT6"/>
<evidence type="ECO:0000256" key="5">
    <source>
        <dbReference type="ARBA" id="ARBA00023125"/>
    </source>
</evidence>
<dbReference type="SMART" id="SM00100">
    <property type="entry name" value="cNMP"/>
    <property type="match status" value="1"/>
</dbReference>
<dbReference type="SUPFAM" id="SSF46785">
    <property type="entry name" value="Winged helix' DNA-binding domain"/>
    <property type="match status" value="1"/>
</dbReference>
<evidence type="ECO:0000256" key="2">
    <source>
        <dbReference type="ARBA" id="ARBA00022566"/>
    </source>
</evidence>
<evidence type="ECO:0000259" key="12">
    <source>
        <dbReference type="PROSITE" id="PS50042"/>
    </source>
</evidence>
<evidence type="ECO:0000256" key="9">
    <source>
        <dbReference type="ARBA" id="ARBA00029868"/>
    </source>
</evidence>
<sequence>MAEDVVLSAPLFAGLDEDAALALVASMTPLEMVRGDVLFHEGEPGDRLYIVRDGKIKLGRRSTDGRENLLAVLGPGEMFGELSMFDPGPRTATATVVADAVLLELDHDDLVRWLADNPDVARHLLQALARRLRRTNEALADLVFSDVPGRVAKALLDLSTRFGEQVDEGVRVAHDLTQEELAQLVGASRETVNKALADFAARGWVRREGRAVVLLDIDRLERRAR</sequence>
<keyword evidence="15" id="KW-1185">Reference proteome</keyword>
<protein>
    <recommendedName>
        <fullName evidence="11">CRP-like cAMP-activated global transcriptional regulator</fullName>
    </recommendedName>
    <alternativeName>
        <fullName evidence="10">cAMP receptor protein</fullName>
    </alternativeName>
    <alternativeName>
        <fullName evidence="9">cAMP regulatory protein</fullName>
    </alternativeName>
</protein>
<dbReference type="PANTHER" id="PTHR24567">
    <property type="entry name" value="CRP FAMILY TRANSCRIPTIONAL REGULATORY PROTEIN"/>
    <property type="match status" value="1"/>
</dbReference>
<dbReference type="EMBL" id="BJLP01000073">
    <property type="protein sequence ID" value="GEA82611.1"/>
    <property type="molecule type" value="Genomic_DNA"/>
</dbReference>
<dbReference type="GO" id="GO:0005829">
    <property type="term" value="C:cytosol"/>
    <property type="evidence" value="ECO:0007669"/>
    <property type="project" value="TreeGrafter"/>
</dbReference>
<reference evidence="14 15" key="1">
    <citation type="submission" date="2019-06" db="EMBL/GenBank/DDBJ databases">
        <title>Whole genome shotgun sequence of Cellulomonas uda NBRC 3747.</title>
        <authorList>
            <person name="Hosoyama A."/>
            <person name="Uohara A."/>
            <person name="Ohji S."/>
            <person name="Ichikawa N."/>
        </authorList>
    </citation>
    <scope>NUCLEOTIDE SEQUENCE [LARGE SCALE GENOMIC DNA]</scope>
    <source>
        <strain evidence="14 15">NBRC 3747</strain>
    </source>
</reference>
<dbReference type="GO" id="GO:0030552">
    <property type="term" value="F:cAMP binding"/>
    <property type="evidence" value="ECO:0007669"/>
    <property type="project" value="UniProtKB-KW"/>
</dbReference>
<dbReference type="SMART" id="SM00419">
    <property type="entry name" value="HTH_CRP"/>
    <property type="match status" value="1"/>
</dbReference>
<dbReference type="Proteomes" id="UP000315842">
    <property type="component" value="Unassembled WGS sequence"/>
</dbReference>
<dbReference type="PROSITE" id="PS00889">
    <property type="entry name" value="CNMP_BINDING_2"/>
    <property type="match status" value="1"/>
</dbReference>
<dbReference type="PROSITE" id="PS51063">
    <property type="entry name" value="HTH_CRP_2"/>
    <property type="match status" value="1"/>
</dbReference>
<keyword evidence="7" id="KW-0010">Activator</keyword>
<dbReference type="PANTHER" id="PTHR24567:SF74">
    <property type="entry name" value="HTH-TYPE TRANSCRIPTIONAL REGULATOR ARCR"/>
    <property type="match status" value="1"/>
</dbReference>
<dbReference type="GO" id="GO:0045892">
    <property type="term" value="P:negative regulation of DNA-templated transcription"/>
    <property type="evidence" value="ECO:0007669"/>
    <property type="project" value="UniProtKB-ARBA"/>
</dbReference>
<dbReference type="GO" id="GO:0003677">
    <property type="term" value="F:DNA binding"/>
    <property type="evidence" value="ECO:0007669"/>
    <property type="project" value="UniProtKB-KW"/>
</dbReference>
<evidence type="ECO:0000256" key="4">
    <source>
        <dbReference type="ARBA" id="ARBA00023015"/>
    </source>
</evidence>
<keyword evidence="1" id="KW-0678">Repressor</keyword>
<dbReference type="GO" id="GO:0045893">
    <property type="term" value="P:positive regulation of DNA-templated transcription"/>
    <property type="evidence" value="ECO:0007669"/>
    <property type="project" value="UniProtKB-ARBA"/>
</dbReference>
<dbReference type="GO" id="GO:0003700">
    <property type="term" value="F:DNA-binding transcription factor activity"/>
    <property type="evidence" value="ECO:0007669"/>
    <property type="project" value="UniProtKB-ARBA"/>
</dbReference>
<keyword evidence="4" id="KW-0805">Transcription regulation</keyword>
<evidence type="ECO:0000256" key="10">
    <source>
        <dbReference type="ARBA" id="ARBA00033082"/>
    </source>
</evidence>
<evidence type="ECO:0000256" key="1">
    <source>
        <dbReference type="ARBA" id="ARBA00022491"/>
    </source>
</evidence>
<dbReference type="Gene3D" id="2.60.120.10">
    <property type="entry name" value="Jelly Rolls"/>
    <property type="match status" value="1"/>
</dbReference>
<dbReference type="SUPFAM" id="SSF51206">
    <property type="entry name" value="cAMP-binding domain-like"/>
    <property type="match status" value="1"/>
</dbReference>
<evidence type="ECO:0000256" key="7">
    <source>
        <dbReference type="ARBA" id="ARBA00023159"/>
    </source>
</evidence>
<dbReference type="FunFam" id="2.60.120.10:FF:000003">
    <property type="entry name" value="Crp/Fnr family transcriptional regulator"/>
    <property type="match status" value="1"/>
</dbReference>
<proteinExistence type="predicted"/>
<evidence type="ECO:0000256" key="11">
    <source>
        <dbReference type="ARBA" id="ARBA00068047"/>
    </source>
</evidence>
<evidence type="ECO:0000313" key="15">
    <source>
        <dbReference type="Proteomes" id="UP000315842"/>
    </source>
</evidence>
<dbReference type="InterPro" id="IPR018488">
    <property type="entry name" value="cNMP-bd_CS"/>
</dbReference>
<keyword evidence="6" id="KW-0114">cAMP</keyword>
<dbReference type="InterPro" id="IPR050397">
    <property type="entry name" value="Env_Response_Regulators"/>
</dbReference>
<evidence type="ECO:0000256" key="3">
    <source>
        <dbReference type="ARBA" id="ARBA00022741"/>
    </source>
</evidence>
<keyword evidence="3" id="KW-0547">Nucleotide-binding</keyword>
<gene>
    <name evidence="14" type="ORF">CUD01_30550</name>
</gene>
<dbReference type="InterPro" id="IPR036388">
    <property type="entry name" value="WH-like_DNA-bd_sf"/>
</dbReference>
<name>A0A4Y3KDT6_CELUD</name>
<dbReference type="Gene3D" id="1.10.10.10">
    <property type="entry name" value="Winged helix-like DNA-binding domain superfamily/Winged helix DNA-binding domain"/>
    <property type="match status" value="1"/>
</dbReference>
<keyword evidence="8" id="KW-0804">Transcription</keyword>
<dbReference type="InterPro" id="IPR036390">
    <property type="entry name" value="WH_DNA-bd_sf"/>
</dbReference>
<dbReference type="InterPro" id="IPR014710">
    <property type="entry name" value="RmlC-like_jellyroll"/>
</dbReference>
<accession>A0A4Y3KDT6</accession>
<dbReference type="CDD" id="cd00038">
    <property type="entry name" value="CAP_ED"/>
    <property type="match status" value="1"/>
</dbReference>
<evidence type="ECO:0000313" key="14">
    <source>
        <dbReference type="EMBL" id="GEA82611.1"/>
    </source>
</evidence>
<organism evidence="14 15">
    <name type="scientific">Cellulomonas uda</name>
    <dbReference type="NCBI Taxonomy" id="1714"/>
    <lineage>
        <taxon>Bacteria</taxon>
        <taxon>Bacillati</taxon>
        <taxon>Actinomycetota</taxon>
        <taxon>Actinomycetes</taxon>
        <taxon>Micrococcales</taxon>
        <taxon>Cellulomonadaceae</taxon>
        <taxon>Cellulomonas</taxon>
    </lineage>
</organism>
<dbReference type="Pfam" id="PF00027">
    <property type="entry name" value="cNMP_binding"/>
    <property type="match status" value="1"/>
</dbReference>
<dbReference type="InterPro" id="IPR012318">
    <property type="entry name" value="HTH_CRP"/>
</dbReference>
<comment type="caution">
    <text evidence="14">The sequence shown here is derived from an EMBL/GenBank/DDBJ whole genome shotgun (WGS) entry which is preliminary data.</text>
</comment>
<feature type="domain" description="Cyclic nucleotide-binding" evidence="12">
    <location>
        <begin position="11"/>
        <end position="131"/>
    </location>
</feature>
<evidence type="ECO:0000259" key="13">
    <source>
        <dbReference type="PROSITE" id="PS51063"/>
    </source>
</evidence>